<dbReference type="Gene3D" id="3.40.50.2000">
    <property type="entry name" value="Glycogen Phosphorylase B"/>
    <property type="match status" value="2"/>
</dbReference>
<dbReference type="RefSeq" id="WP_044009823.1">
    <property type="nucleotide sequence ID" value="NZ_AWTT01000001.1"/>
</dbReference>
<dbReference type="SUPFAM" id="SSF53756">
    <property type="entry name" value="UDP-Glycosyltransferase/glycogen phosphorylase"/>
    <property type="match status" value="1"/>
</dbReference>
<feature type="domain" description="Glycosyl transferase family 1" evidence="1">
    <location>
        <begin position="188"/>
        <end position="343"/>
    </location>
</feature>
<sequence>MKIMYCITSASWGGAQLHVLELCQHQIDLGNEVVFVVGNDGLLLDKVKKIGKVKIISLPTLHRELSLVNDCKVIFDLRKIIKKEEPDILHLHSSKAGTVGRLASIGLSVKTIFTVHGWAFTNGISSNIKKKIYQLIEKIVSPLTDYFICVSKYDYDIGEQHGILKITKHNYAVVHNGVPEPTEKNITHNLENEAIKIVMIARFSAQKDQTTLIKAISQISNRNFLVTFVGDGSTLEENQKLVKDMKLDKRVKFVGFKQNVIPYLINNDLYILSTHYEGLPISLIEAMSYGLPLIASDVGGNSELVSEGVNGFLVKPEDEQQLAERITCLLNDSSLLDKFGVNSFNKYKKEFEISRMLSKIDQIYCNLK</sequence>
<keyword evidence="4" id="KW-1185">Reference proteome</keyword>
<dbReference type="EMBL" id="AWTT01000001">
    <property type="protein sequence ID" value="KIS04342.1"/>
    <property type="molecule type" value="Genomic_DNA"/>
</dbReference>
<proteinExistence type="predicted"/>
<dbReference type="Pfam" id="PF00534">
    <property type="entry name" value="Glycos_transf_1"/>
    <property type="match status" value="1"/>
</dbReference>
<dbReference type="Pfam" id="PF13439">
    <property type="entry name" value="Glyco_transf_4"/>
    <property type="match status" value="1"/>
</dbReference>
<dbReference type="InterPro" id="IPR028098">
    <property type="entry name" value="Glyco_trans_4-like_N"/>
</dbReference>
<protein>
    <submittedName>
        <fullName evidence="3">Glycosyltransferase</fullName>
    </submittedName>
</protein>
<dbReference type="AlphaFoldDB" id="A0A0D1A9D6"/>
<dbReference type="PANTHER" id="PTHR12526">
    <property type="entry name" value="GLYCOSYLTRANSFERASE"/>
    <property type="match status" value="1"/>
</dbReference>
<organism evidence="3 4">
    <name type="scientific">Paucilactobacillus wasatchensis</name>
    <dbReference type="NCBI Taxonomy" id="1335616"/>
    <lineage>
        <taxon>Bacteria</taxon>
        <taxon>Bacillati</taxon>
        <taxon>Bacillota</taxon>
        <taxon>Bacilli</taxon>
        <taxon>Lactobacillales</taxon>
        <taxon>Lactobacillaceae</taxon>
        <taxon>Paucilactobacillus</taxon>
    </lineage>
</organism>
<accession>A0A0D1A9D6</accession>
<evidence type="ECO:0000313" key="3">
    <source>
        <dbReference type="EMBL" id="KIS04342.1"/>
    </source>
</evidence>
<name>A0A0D1A9D6_9LACO</name>
<dbReference type="GO" id="GO:0016757">
    <property type="term" value="F:glycosyltransferase activity"/>
    <property type="evidence" value="ECO:0007669"/>
    <property type="project" value="InterPro"/>
</dbReference>
<dbReference type="PATRIC" id="fig|1335616.4.peg.79"/>
<dbReference type="PANTHER" id="PTHR12526:SF630">
    <property type="entry name" value="GLYCOSYLTRANSFERASE"/>
    <property type="match status" value="1"/>
</dbReference>
<reference evidence="3 4" key="1">
    <citation type="submission" date="2013-08" db="EMBL/GenBank/DDBJ databases">
        <title>Lactobacillus wasatchii sp. WDC04, a late gas producing bacteria isolated from aged chedder cheese.</title>
        <authorList>
            <person name="Oberg C.J."/>
            <person name="Culumber M."/>
            <person name="McMahon D.J."/>
            <person name="Broadbent J.R."/>
            <person name="Oberg T.S."/>
            <person name="Ortaki F."/>
        </authorList>
    </citation>
    <scope>NUCLEOTIDE SEQUENCE [LARGE SCALE GENOMIC DNA]</scope>
    <source>
        <strain evidence="3 4">WDC04</strain>
    </source>
</reference>
<comment type="caution">
    <text evidence="3">The sequence shown here is derived from an EMBL/GenBank/DDBJ whole genome shotgun (WGS) entry which is preliminary data.</text>
</comment>
<dbReference type="CDD" id="cd03808">
    <property type="entry name" value="GT4_CapM-like"/>
    <property type="match status" value="1"/>
</dbReference>
<dbReference type="OrthoDB" id="9806653at2"/>
<gene>
    <name evidence="3" type="ORF">WDC_0079</name>
</gene>
<evidence type="ECO:0000259" key="2">
    <source>
        <dbReference type="Pfam" id="PF13439"/>
    </source>
</evidence>
<evidence type="ECO:0000259" key="1">
    <source>
        <dbReference type="Pfam" id="PF00534"/>
    </source>
</evidence>
<dbReference type="STRING" id="1335616.WDC_0079"/>
<keyword evidence="3" id="KW-0808">Transferase</keyword>
<dbReference type="Proteomes" id="UP000032279">
    <property type="component" value="Unassembled WGS sequence"/>
</dbReference>
<dbReference type="InterPro" id="IPR001296">
    <property type="entry name" value="Glyco_trans_1"/>
</dbReference>
<evidence type="ECO:0000313" key="4">
    <source>
        <dbReference type="Proteomes" id="UP000032279"/>
    </source>
</evidence>
<feature type="domain" description="Glycosyltransferase subfamily 4-like N-terminal" evidence="2">
    <location>
        <begin position="12"/>
        <end position="178"/>
    </location>
</feature>